<organism evidence="5 6">
    <name type="scientific">Nocardiopsis composta</name>
    <dbReference type="NCBI Taxonomy" id="157465"/>
    <lineage>
        <taxon>Bacteria</taxon>
        <taxon>Bacillati</taxon>
        <taxon>Actinomycetota</taxon>
        <taxon>Actinomycetes</taxon>
        <taxon>Streptosporangiales</taxon>
        <taxon>Nocardiopsidaceae</taxon>
        <taxon>Nocardiopsis</taxon>
    </lineage>
</organism>
<name>A0A7W8QHW7_9ACTN</name>
<keyword evidence="3 5" id="KW-0456">Lyase</keyword>
<dbReference type="GO" id="GO:0006565">
    <property type="term" value="P:L-serine catabolic process"/>
    <property type="evidence" value="ECO:0007669"/>
    <property type="project" value="TreeGrafter"/>
</dbReference>
<evidence type="ECO:0000313" key="5">
    <source>
        <dbReference type="EMBL" id="MBB5430580.1"/>
    </source>
</evidence>
<dbReference type="InterPro" id="IPR050147">
    <property type="entry name" value="Ser/Thr_Dehydratase"/>
</dbReference>
<dbReference type="Gene3D" id="3.40.50.1100">
    <property type="match status" value="2"/>
</dbReference>
<evidence type="ECO:0000256" key="3">
    <source>
        <dbReference type="ARBA" id="ARBA00023239"/>
    </source>
</evidence>
<dbReference type="Pfam" id="PF00291">
    <property type="entry name" value="PALP"/>
    <property type="match status" value="1"/>
</dbReference>
<evidence type="ECO:0000259" key="4">
    <source>
        <dbReference type="Pfam" id="PF00291"/>
    </source>
</evidence>
<keyword evidence="6" id="KW-1185">Reference proteome</keyword>
<accession>A0A7W8QHW7</accession>
<comment type="caution">
    <text evidence="5">The sequence shown here is derived from an EMBL/GenBank/DDBJ whole genome shotgun (WGS) entry which is preliminary data.</text>
</comment>
<dbReference type="GO" id="GO:0003941">
    <property type="term" value="F:L-serine ammonia-lyase activity"/>
    <property type="evidence" value="ECO:0007669"/>
    <property type="project" value="TreeGrafter"/>
</dbReference>
<reference evidence="5 6" key="1">
    <citation type="submission" date="2020-08" db="EMBL/GenBank/DDBJ databases">
        <title>Sequencing the genomes of 1000 actinobacteria strains.</title>
        <authorList>
            <person name="Klenk H.-P."/>
        </authorList>
    </citation>
    <scope>NUCLEOTIDE SEQUENCE [LARGE SCALE GENOMIC DNA]</scope>
    <source>
        <strain evidence="5 6">DSM 44551</strain>
    </source>
</reference>
<dbReference type="AlphaFoldDB" id="A0A7W8QHW7"/>
<dbReference type="SUPFAM" id="SSF53686">
    <property type="entry name" value="Tryptophan synthase beta subunit-like PLP-dependent enzymes"/>
    <property type="match status" value="1"/>
</dbReference>
<comment type="cofactor">
    <cofactor evidence="1">
        <name>pyridoxal 5'-phosphate</name>
        <dbReference type="ChEBI" id="CHEBI:597326"/>
    </cofactor>
</comment>
<dbReference type="RefSeq" id="WP_184388560.1">
    <property type="nucleotide sequence ID" value="NZ_BAAAJD010000023.1"/>
</dbReference>
<dbReference type="InterPro" id="IPR001926">
    <property type="entry name" value="TrpB-like_PALP"/>
</dbReference>
<gene>
    <name evidence="5" type="ORF">HDA36_000664</name>
</gene>
<dbReference type="PANTHER" id="PTHR48078:SF17">
    <property type="entry name" value="THREONINE DEHYDRATASE"/>
    <property type="match status" value="1"/>
</dbReference>
<dbReference type="GO" id="GO:0004794">
    <property type="term" value="F:threonine deaminase activity"/>
    <property type="evidence" value="ECO:0007669"/>
    <property type="project" value="UniProtKB-EC"/>
</dbReference>
<proteinExistence type="predicted"/>
<evidence type="ECO:0000313" key="6">
    <source>
        <dbReference type="Proteomes" id="UP000572635"/>
    </source>
</evidence>
<dbReference type="InterPro" id="IPR036052">
    <property type="entry name" value="TrpB-like_PALP_sf"/>
</dbReference>
<evidence type="ECO:0000256" key="1">
    <source>
        <dbReference type="ARBA" id="ARBA00001933"/>
    </source>
</evidence>
<dbReference type="GO" id="GO:0006567">
    <property type="term" value="P:L-threonine catabolic process"/>
    <property type="evidence" value="ECO:0007669"/>
    <property type="project" value="TreeGrafter"/>
</dbReference>
<dbReference type="Proteomes" id="UP000572635">
    <property type="component" value="Unassembled WGS sequence"/>
</dbReference>
<evidence type="ECO:0000256" key="2">
    <source>
        <dbReference type="ARBA" id="ARBA00022898"/>
    </source>
</evidence>
<dbReference type="PANTHER" id="PTHR48078">
    <property type="entry name" value="THREONINE DEHYDRATASE, MITOCHONDRIAL-RELATED"/>
    <property type="match status" value="1"/>
</dbReference>
<dbReference type="EC" id="4.3.1.19" evidence="5"/>
<sequence>MTSRTRTETGPEAAAELDLENIARAREAIDPVFLDSPQYREAALEARLGRQVLVKVETLNPLRSFKGRGAEFAAAQAPGGAELVCASGGGNFGQAVAYAARRRGMTAVVFVPASTSPLKTGRMEGFGARVHRVDGDFQAAAAAYAAEDPERLFVQDGKDAAVAEGAGTIGAELLRTGGFDAVVLPLGDGALITGVARWIKAHAPGVRIIGAGAAAAPALPRAWRTGDPVPAAPTSTFAAGITIARPHPEAVRRTRALVDEVVLVDDGQIRSAMHLAAETLGVLPEPAGAAGLAAIAAHGVPGPVATVITGANADLEHYRGLGA</sequence>
<protein>
    <submittedName>
        <fullName evidence="5">Threonine dehydratase</fullName>
        <ecNumber evidence="5">4.3.1.19</ecNumber>
    </submittedName>
</protein>
<dbReference type="EMBL" id="JACHDB010000001">
    <property type="protein sequence ID" value="MBB5430580.1"/>
    <property type="molecule type" value="Genomic_DNA"/>
</dbReference>
<dbReference type="GO" id="GO:0009097">
    <property type="term" value="P:isoleucine biosynthetic process"/>
    <property type="evidence" value="ECO:0007669"/>
    <property type="project" value="TreeGrafter"/>
</dbReference>
<feature type="domain" description="Tryptophan synthase beta chain-like PALP" evidence="4">
    <location>
        <begin position="37"/>
        <end position="310"/>
    </location>
</feature>
<keyword evidence="2" id="KW-0663">Pyridoxal phosphate</keyword>